<accession>A0A6J5QJ96</accession>
<dbReference type="Pfam" id="PF12705">
    <property type="entry name" value="PDDEXK_1"/>
    <property type="match status" value="1"/>
</dbReference>
<feature type="domain" description="PD-(D/E)XK endonuclease-like" evidence="1">
    <location>
        <begin position="45"/>
        <end position="200"/>
    </location>
</feature>
<gene>
    <name evidence="2" type="ORF">UFOVP1121_40</name>
    <name evidence="3" type="ORF">UFOVP1482_39</name>
</gene>
<proteinExistence type="predicted"/>
<dbReference type="EMBL" id="LR797067">
    <property type="protein sequence ID" value="CAB4184689.1"/>
    <property type="molecule type" value="Genomic_DNA"/>
</dbReference>
<organism evidence="2">
    <name type="scientific">uncultured Caudovirales phage</name>
    <dbReference type="NCBI Taxonomy" id="2100421"/>
    <lineage>
        <taxon>Viruses</taxon>
        <taxon>Duplodnaviria</taxon>
        <taxon>Heunggongvirae</taxon>
        <taxon>Uroviricota</taxon>
        <taxon>Caudoviricetes</taxon>
        <taxon>Peduoviridae</taxon>
        <taxon>Maltschvirus</taxon>
        <taxon>Maltschvirus maltsch</taxon>
    </lineage>
</organism>
<evidence type="ECO:0000313" key="3">
    <source>
        <dbReference type="EMBL" id="CAB4215566.1"/>
    </source>
</evidence>
<evidence type="ECO:0000313" key="2">
    <source>
        <dbReference type="EMBL" id="CAB4184689.1"/>
    </source>
</evidence>
<name>A0A6J5QJ96_9CAUD</name>
<evidence type="ECO:0000259" key="1">
    <source>
        <dbReference type="Pfam" id="PF12705"/>
    </source>
</evidence>
<protein>
    <submittedName>
        <fullName evidence="2">PD-(D/E)XK nuclease superfamily</fullName>
    </submittedName>
</protein>
<sequence>MNIEEVLAIITGSKTARDHQVEVGPSEIGGCRRKVWHRLQRTPATNATLGLAAWMGTAIHTAIERAFDVADPFSERYLREVEVSSGGLMGHVDLYDIEARTVTDWKTTTKKNLRYFPSQQQRTQIHLYGYLLSQNGYPVETVQLIAIVRDGNETDIRQHSEPYDEEIALGGIAWLAAVEASERPPEPEKHRMFCRDYCQFFDMKSDDGCRGMS</sequence>
<dbReference type="Gene3D" id="3.90.320.10">
    <property type="match status" value="1"/>
</dbReference>
<dbReference type="EMBL" id="LR797421">
    <property type="protein sequence ID" value="CAB4215566.1"/>
    <property type="molecule type" value="Genomic_DNA"/>
</dbReference>
<reference evidence="2" key="1">
    <citation type="submission" date="2020-05" db="EMBL/GenBank/DDBJ databases">
        <authorList>
            <person name="Chiriac C."/>
            <person name="Salcher M."/>
            <person name="Ghai R."/>
            <person name="Kavagutti S V."/>
        </authorList>
    </citation>
    <scope>NUCLEOTIDE SEQUENCE</scope>
</reference>
<dbReference type="InterPro" id="IPR011604">
    <property type="entry name" value="PDDEXK-like_dom_sf"/>
</dbReference>
<dbReference type="InterPro" id="IPR038726">
    <property type="entry name" value="PDDEXK_AddAB-type"/>
</dbReference>